<reference evidence="5 6" key="2">
    <citation type="journal article" date="2011" name="ISME J.">
        <title>RNA-seq reveals cooperative metabolic interactions between two termite-gut spirochete species in co-culture.</title>
        <authorList>
            <person name="Rosenthal A.Z."/>
            <person name="Matson E.G."/>
            <person name="Eldar A."/>
            <person name="Leadbetter J.R."/>
        </authorList>
    </citation>
    <scope>NUCLEOTIDE SEQUENCE [LARGE SCALE GENOMIC DNA]</scope>
    <source>
        <strain evidence="6">ATCC BAA-888 / DSM 13862 / ZAS-9</strain>
    </source>
</reference>
<dbReference type="InterPro" id="IPR018990">
    <property type="entry name" value="Prot_inh_I42_chagasin"/>
</dbReference>
<evidence type="ECO:0000256" key="2">
    <source>
        <dbReference type="ARBA" id="ARBA00022704"/>
    </source>
</evidence>
<organism evidence="5 6">
    <name type="scientific">Leadbettera azotonutricia (strain ATCC BAA-888 / DSM 13862 / ZAS-9)</name>
    <name type="common">Treponema azotonutricium</name>
    <dbReference type="NCBI Taxonomy" id="545695"/>
    <lineage>
        <taxon>Bacteria</taxon>
        <taxon>Pseudomonadati</taxon>
        <taxon>Spirochaetota</taxon>
        <taxon>Spirochaetia</taxon>
        <taxon>Spirochaetales</taxon>
        <taxon>Breznakiellaceae</taxon>
        <taxon>Leadbettera</taxon>
    </lineage>
</organism>
<dbReference type="InterPro" id="IPR052781">
    <property type="entry name" value="Cys_protease_inhibitor_I42"/>
</dbReference>
<dbReference type="HOGENOM" id="CLU_2014239_0_0_12"/>
<feature type="signal peptide" evidence="3">
    <location>
        <begin position="1"/>
        <end position="19"/>
    </location>
</feature>
<protein>
    <submittedName>
        <fullName evidence="5">Chagasin peptidase inhibitor I42 superfamily</fullName>
    </submittedName>
</protein>
<dbReference type="AlphaFoldDB" id="F5YCS7"/>
<evidence type="ECO:0000256" key="3">
    <source>
        <dbReference type="SAM" id="SignalP"/>
    </source>
</evidence>
<dbReference type="SUPFAM" id="SSF141066">
    <property type="entry name" value="ICP-like"/>
    <property type="match status" value="1"/>
</dbReference>
<dbReference type="PANTHER" id="PTHR36530:SF1">
    <property type="entry name" value="AMOEBIASIN-1"/>
    <property type="match status" value="1"/>
</dbReference>
<dbReference type="Gene3D" id="2.60.40.2020">
    <property type="match status" value="1"/>
</dbReference>
<keyword evidence="3" id="KW-0732">Signal</keyword>
<keyword evidence="6" id="KW-1185">Reference proteome</keyword>
<proteinExistence type="predicted"/>
<evidence type="ECO:0000256" key="1">
    <source>
        <dbReference type="ARBA" id="ARBA00022690"/>
    </source>
</evidence>
<dbReference type="PANTHER" id="PTHR36530">
    <property type="entry name" value="INHIBITOR OF CYSTEINE PEPTIDASE"/>
    <property type="match status" value="1"/>
</dbReference>
<dbReference type="RefSeq" id="WP_015711498.1">
    <property type="nucleotide sequence ID" value="NC_015577.1"/>
</dbReference>
<name>F5YCS7_LEAAZ</name>
<dbReference type="KEGG" id="taz:TREAZ_0449"/>
<evidence type="ECO:0000313" key="6">
    <source>
        <dbReference type="Proteomes" id="UP000009222"/>
    </source>
</evidence>
<evidence type="ECO:0000313" key="5">
    <source>
        <dbReference type="EMBL" id="AEF81614.1"/>
    </source>
</evidence>
<dbReference type="GO" id="GO:0004869">
    <property type="term" value="F:cysteine-type endopeptidase inhibitor activity"/>
    <property type="evidence" value="ECO:0007669"/>
    <property type="project" value="UniProtKB-KW"/>
</dbReference>
<feature type="chain" id="PRO_5003331716" evidence="3">
    <location>
        <begin position="20"/>
        <end position="123"/>
    </location>
</feature>
<feature type="domain" description="Proteinase inhibitor I42 chagasin" evidence="4">
    <location>
        <begin position="27"/>
        <end position="108"/>
    </location>
</feature>
<gene>
    <name evidence="5" type="ordered locus">TREAZ_0449</name>
</gene>
<dbReference type="Proteomes" id="UP000009222">
    <property type="component" value="Chromosome"/>
</dbReference>
<accession>F5YCS7</accession>
<dbReference type="EMBL" id="CP001841">
    <property type="protein sequence ID" value="AEF81614.1"/>
    <property type="molecule type" value="Genomic_DNA"/>
</dbReference>
<keyword evidence="1" id="KW-0646">Protease inhibitor</keyword>
<dbReference type="InParanoid" id="F5YCS7"/>
<sequence length="123" mass="13705">MKKMLLIVAAVFLSATVFAGSARERTKRITFEFEGNQTTGYNWTYTMVPEGIVREVSAEYKKDKNASGRAGAGGRFVFMFEGLAQGETVLNFQYSRPWEGDAEPAKTEIHVLKVGANGKIFRQ</sequence>
<evidence type="ECO:0000259" key="4">
    <source>
        <dbReference type="Pfam" id="PF09394"/>
    </source>
</evidence>
<reference evidence="6" key="1">
    <citation type="submission" date="2009-12" db="EMBL/GenBank/DDBJ databases">
        <title>Complete sequence of Treponema azotonutricium strain ZAS-9.</title>
        <authorList>
            <person name="Tetu S.G."/>
            <person name="Matson E."/>
            <person name="Ren Q."/>
            <person name="Seshadri R."/>
            <person name="Elbourne L."/>
            <person name="Hassan K.A."/>
            <person name="Durkin A."/>
            <person name="Radune D."/>
            <person name="Mohamoud Y."/>
            <person name="Shay R."/>
            <person name="Jin S."/>
            <person name="Zhang X."/>
            <person name="Lucey K."/>
            <person name="Ballor N.R."/>
            <person name="Ottesen E."/>
            <person name="Rosenthal R."/>
            <person name="Allen A."/>
            <person name="Leadbetter J.R."/>
            <person name="Paulsen I.T."/>
        </authorList>
    </citation>
    <scope>NUCLEOTIDE SEQUENCE [LARGE SCALE GENOMIC DNA]</scope>
    <source>
        <strain evidence="6">ATCC BAA-888 / DSM 13862 / ZAS-9</strain>
    </source>
</reference>
<keyword evidence="2" id="KW-0789">Thiol protease inhibitor</keyword>
<dbReference type="Pfam" id="PF09394">
    <property type="entry name" value="Inhibitor_I42"/>
    <property type="match status" value="1"/>
</dbReference>
<dbReference type="InterPro" id="IPR036331">
    <property type="entry name" value="Chagasin-like_sf"/>
</dbReference>